<dbReference type="Proteomes" id="UP000289794">
    <property type="component" value="Chromosome"/>
</dbReference>
<dbReference type="RefSeq" id="WP_130179867.1">
    <property type="nucleotide sequence ID" value="NZ_CP035945.1"/>
</dbReference>
<dbReference type="AlphaFoldDB" id="A0A4P6LSN9"/>
<evidence type="ECO:0000256" key="1">
    <source>
        <dbReference type="SAM" id="MobiDB-lite"/>
    </source>
</evidence>
<evidence type="ECO:0000313" key="2">
    <source>
        <dbReference type="EMBL" id="QBE95254.1"/>
    </source>
</evidence>
<organism evidence="2 3">
    <name type="scientific">Blautia producta</name>
    <dbReference type="NCBI Taxonomy" id="33035"/>
    <lineage>
        <taxon>Bacteria</taxon>
        <taxon>Bacillati</taxon>
        <taxon>Bacillota</taxon>
        <taxon>Clostridia</taxon>
        <taxon>Lachnospirales</taxon>
        <taxon>Lachnospiraceae</taxon>
        <taxon>Blautia</taxon>
    </lineage>
</organism>
<accession>A0A4P6LSN9</accession>
<name>A0A4P6LSN9_9FIRM</name>
<dbReference type="EMBL" id="CP035945">
    <property type="protein sequence ID" value="QBE95254.1"/>
    <property type="molecule type" value="Genomic_DNA"/>
</dbReference>
<proteinExistence type="predicted"/>
<protein>
    <submittedName>
        <fullName evidence="2">Uncharacterized protein</fullName>
    </submittedName>
</protein>
<reference evidence="2 3" key="1">
    <citation type="submission" date="2019-01" db="EMBL/GenBank/DDBJ databases">
        <title>PMF-metabolizing Aryl O-demethylase.</title>
        <authorList>
            <person name="Kim M."/>
        </authorList>
    </citation>
    <scope>NUCLEOTIDE SEQUENCE [LARGE SCALE GENOMIC DNA]</scope>
    <source>
        <strain evidence="2 3">PMF1</strain>
    </source>
</reference>
<evidence type="ECO:0000313" key="3">
    <source>
        <dbReference type="Proteomes" id="UP000289794"/>
    </source>
</evidence>
<dbReference type="KEGG" id="bpro:PMF13cell1_00769"/>
<gene>
    <name evidence="2" type="ORF">PMF13cell1_00769</name>
</gene>
<sequence length="139" mass="15839">MSKQTDAREIARGYFNRITSGHKNTVSRPDLWPPGNESIDRQLRLLVEEANHNGDCIINVGNGYYRPIPGDPVDELEFKEYVSKDDSRVGKLWDKIYSMRTAFDNWRKEGECAAQIRDQREAAGAERLPEGREELSPGA</sequence>
<feature type="region of interest" description="Disordered" evidence="1">
    <location>
        <begin position="120"/>
        <end position="139"/>
    </location>
</feature>